<name>A0AAN5D3N4_9BILA</name>
<dbReference type="Pfam" id="PF00651">
    <property type="entry name" value="BTB"/>
    <property type="match status" value="1"/>
</dbReference>
<feature type="non-terminal residue" evidence="2">
    <location>
        <position position="95"/>
    </location>
</feature>
<dbReference type="CDD" id="cd18186">
    <property type="entry name" value="BTB_POZ_ZBTB_KLHL-like"/>
    <property type="match status" value="1"/>
</dbReference>
<dbReference type="InterPro" id="IPR011333">
    <property type="entry name" value="SKP1/BTB/POZ_sf"/>
</dbReference>
<dbReference type="Gene3D" id="3.30.710.10">
    <property type="entry name" value="Potassium Channel Kv1.1, Chain A"/>
    <property type="match status" value="1"/>
</dbReference>
<organism evidence="2 3">
    <name type="scientific">Pristionchus mayeri</name>
    <dbReference type="NCBI Taxonomy" id="1317129"/>
    <lineage>
        <taxon>Eukaryota</taxon>
        <taxon>Metazoa</taxon>
        <taxon>Ecdysozoa</taxon>
        <taxon>Nematoda</taxon>
        <taxon>Chromadorea</taxon>
        <taxon>Rhabditida</taxon>
        <taxon>Rhabditina</taxon>
        <taxon>Diplogasteromorpha</taxon>
        <taxon>Diplogasteroidea</taxon>
        <taxon>Neodiplogasteridae</taxon>
        <taxon>Pristionchus</taxon>
    </lineage>
</organism>
<protein>
    <recommendedName>
        <fullName evidence="1">BTB domain-containing protein</fullName>
    </recommendedName>
</protein>
<feature type="domain" description="BTB" evidence="1">
    <location>
        <begin position="53"/>
        <end position="95"/>
    </location>
</feature>
<dbReference type="PANTHER" id="PTHR22744">
    <property type="entry name" value="HELIX LOOP HELIX PROTEIN 21-RELATED"/>
    <property type="match status" value="1"/>
</dbReference>
<dbReference type="Proteomes" id="UP001328107">
    <property type="component" value="Unassembled WGS sequence"/>
</dbReference>
<evidence type="ECO:0000259" key="1">
    <source>
        <dbReference type="PROSITE" id="PS50097"/>
    </source>
</evidence>
<gene>
    <name evidence="2" type="ORF">PMAYCL1PPCAC_25999</name>
</gene>
<feature type="non-terminal residue" evidence="2">
    <location>
        <position position="1"/>
    </location>
</feature>
<dbReference type="PROSITE" id="PS50097">
    <property type="entry name" value="BTB"/>
    <property type="match status" value="1"/>
</dbReference>
<evidence type="ECO:0000313" key="2">
    <source>
        <dbReference type="EMBL" id="GMR55804.1"/>
    </source>
</evidence>
<sequence>FQEARDRSEFFLLHTNEVDPIEKHILAEEYNLPKLKPKRTDGRHPFASPSKFSNVVLIVEGKKLHVQKEFLAVYSPVFARMFFGESSEKGKEEVE</sequence>
<dbReference type="SUPFAM" id="SSF54695">
    <property type="entry name" value="POZ domain"/>
    <property type="match status" value="1"/>
</dbReference>
<dbReference type="EMBL" id="BTRK01000005">
    <property type="protein sequence ID" value="GMR55804.1"/>
    <property type="molecule type" value="Genomic_DNA"/>
</dbReference>
<dbReference type="InterPro" id="IPR000210">
    <property type="entry name" value="BTB/POZ_dom"/>
</dbReference>
<keyword evidence="3" id="KW-1185">Reference proteome</keyword>
<accession>A0AAN5D3N4</accession>
<comment type="caution">
    <text evidence="2">The sequence shown here is derived from an EMBL/GenBank/DDBJ whole genome shotgun (WGS) entry which is preliminary data.</text>
</comment>
<evidence type="ECO:0000313" key="3">
    <source>
        <dbReference type="Proteomes" id="UP001328107"/>
    </source>
</evidence>
<dbReference type="PANTHER" id="PTHR22744:SF14">
    <property type="entry name" value="BTB DOMAIN-CONTAINING PROTEIN-RELATED"/>
    <property type="match status" value="1"/>
</dbReference>
<proteinExistence type="predicted"/>
<reference evidence="3" key="1">
    <citation type="submission" date="2022-10" db="EMBL/GenBank/DDBJ databases">
        <title>Genome assembly of Pristionchus species.</title>
        <authorList>
            <person name="Yoshida K."/>
            <person name="Sommer R.J."/>
        </authorList>
    </citation>
    <scope>NUCLEOTIDE SEQUENCE [LARGE SCALE GENOMIC DNA]</scope>
    <source>
        <strain evidence="3">RS5460</strain>
    </source>
</reference>
<dbReference type="AlphaFoldDB" id="A0AAN5D3N4"/>